<dbReference type="GO" id="GO:0009116">
    <property type="term" value="P:nucleoside metabolic process"/>
    <property type="evidence" value="ECO:0007669"/>
    <property type="project" value="InterPro"/>
</dbReference>
<dbReference type="Gene3D" id="3.40.50.1580">
    <property type="entry name" value="Nucleoside phosphorylase domain"/>
    <property type="match status" value="1"/>
</dbReference>
<dbReference type="SMART" id="SM00248">
    <property type="entry name" value="ANK"/>
    <property type="match status" value="7"/>
</dbReference>
<gene>
    <name evidence="5" type="ORF">FCIRC_7022</name>
</gene>
<dbReference type="InterPro" id="IPR002110">
    <property type="entry name" value="Ankyrin_rpt"/>
</dbReference>
<keyword evidence="6" id="KW-1185">Reference proteome</keyword>
<dbReference type="PANTHER" id="PTHR46082:SF11">
    <property type="entry name" value="AAA+ ATPASE DOMAIN-CONTAINING PROTEIN-RELATED"/>
    <property type="match status" value="1"/>
</dbReference>
<evidence type="ECO:0000256" key="2">
    <source>
        <dbReference type="PROSITE-ProRule" id="PRU00023"/>
    </source>
</evidence>
<feature type="repeat" description="ANK" evidence="2">
    <location>
        <begin position="1026"/>
        <end position="1058"/>
    </location>
</feature>
<evidence type="ECO:0000256" key="1">
    <source>
        <dbReference type="ARBA" id="ARBA00022737"/>
    </source>
</evidence>
<proteinExistence type="predicted"/>
<feature type="repeat" description="ANK" evidence="2">
    <location>
        <begin position="893"/>
        <end position="925"/>
    </location>
</feature>
<dbReference type="InterPro" id="IPR027417">
    <property type="entry name" value="P-loop_NTPase"/>
</dbReference>
<dbReference type="InterPro" id="IPR056884">
    <property type="entry name" value="NPHP3-like_N"/>
</dbReference>
<feature type="domain" description="Nephrocystin 3-like N-terminal" evidence="4">
    <location>
        <begin position="379"/>
        <end position="540"/>
    </location>
</feature>
<feature type="repeat" description="ANK" evidence="2">
    <location>
        <begin position="959"/>
        <end position="991"/>
    </location>
</feature>
<dbReference type="PANTHER" id="PTHR46082">
    <property type="entry name" value="ATP/GTP-BINDING PROTEIN-RELATED"/>
    <property type="match status" value="1"/>
</dbReference>
<organism evidence="5 6">
    <name type="scientific">Fusarium circinatum</name>
    <name type="common">Pitch canker fungus</name>
    <name type="synonym">Gibberella circinata</name>
    <dbReference type="NCBI Taxonomy" id="48490"/>
    <lineage>
        <taxon>Eukaryota</taxon>
        <taxon>Fungi</taxon>
        <taxon>Dikarya</taxon>
        <taxon>Ascomycota</taxon>
        <taxon>Pezizomycotina</taxon>
        <taxon>Sordariomycetes</taxon>
        <taxon>Hypocreomycetidae</taxon>
        <taxon>Hypocreales</taxon>
        <taxon>Nectriaceae</taxon>
        <taxon>Fusarium</taxon>
        <taxon>Fusarium fujikuroi species complex</taxon>
    </lineage>
</organism>
<dbReference type="Gene3D" id="1.25.40.20">
    <property type="entry name" value="Ankyrin repeat-containing domain"/>
    <property type="match status" value="2"/>
</dbReference>
<protein>
    <submittedName>
        <fullName evidence="5">Purine uridine phosphorylase</fullName>
    </submittedName>
</protein>
<dbReference type="Pfam" id="PF00023">
    <property type="entry name" value="Ank"/>
    <property type="match status" value="2"/>
</dbReference>
<dbReference type="PROSITE" id="PS50088">
    <property type="entry name" value="ANK_REPEAT"/>
    <property type="match status" value="6"/>
</dbReference>
<dbReference type="InterPro" id="IPR054471">
    <property type="entry name" value="GPIID_WHD"/>
</dbReference>
<evidence type="ECO:0000259" key="4">
    <source>
        <dbReference type="Pfam" id="PF24883"/>
    </source>
</evidence>
<feature type="repeat" description="ANK" evidence="2">
    <location>
        <begin position="996"/>
        <end position="1025"/>
    </location>
</feature>
<accession>A0A8H5TTW0</accession>
<dbReference type="InterPro" id="IPR035994">
    <property type="entry name" value="Nucleoside_phosphorylase_sf"/>
</dbReference>
<dbReference type="Pfam" id="PF12796">
    <property type="entry name" value="Ank_2"/>
    <property type="match status" value="2"/>
</dbReference>
<evidence type="ECO:0000259" key="3">
    <source>
        <dbReference type="Pfam" id="PF22939"/>
    </source>
</evidence>
<keyword evidence="2" id="KW-0040">ANK repeat</keyword>
<evidence type="ECO:0000313" key="5">
    <source>
        <dbReference type="EMBL" id="KAF5676463.1"/>
    </source>
</evidence>
<feature type="repeat" description="ANK" evidence="2">
    <location>
        <begin position="860"/>
        <end position="892"/>
    </location>
</feature>
<dbReference type="Pfam" id="PF24883">
    <property type="entry name" value="NPHP3_N"/>
    <property type="match status" value="1"/>
</dbReference>
<dbReference type="Proteomes" id="UP000572754">
    <property type="component" value="Unassembled WGS sequence"/>
</dbReference>
<dbReference type="PROSITE" id="PS50297">
    <property type="entry name" value="ANK_REP_REGION"/>
    <property type="match status" value="5"/>
</dbReference>
<reference evidence="5 6" key="2">
    <citation type="submission" date="2020-05" db="EMBL/GenBank/DDBJ databases">
        <title>Identification and distribution of gene clusters putatively required for synthesis of sphingolipid metabolism inhibitors in phylogenetically diverse species of the filamentous fungus Fusarium.</title>
        <authorList>
            <person name="Kim H.-S."/>
            <person name="Busman M."/>
            <person name="Brown D.W."/>
            <person name="Divon H."/>
            <person name="Uhlig S."/>
            <person name="Proctor R.H."/>
        </authorList>
    </citation>
    <scope>NUCLEOTIDE SEQUENCE [LARGE SCALE GENOMIC DNA]</scope>
    <source>
        <strain evidence="5 6">NRRL 25331</strain>
    </source>
</reference>
<dbReference type="Pfam" id="PF22939">
    <property type="entry name" value="WHD_GPIID"/>
    <property type="match status" value="1"/>
</dbReference>
<sequence>MSDPHDYIVGWICALRVEYVAAIAFLDEKHEPPEFISTNDNNHYTLGKIGKHSTVIAVLPHGEYGIAPAATVARDMLHTFPNIRIGLMVGIGAGAPSPKHDIRLGDIVVSASHNGKHGGVFNFDHGKVIQGQPFQETGFLNQAPMILRVAMQGLSAEHEGEGHQLERAINETLDKKPRLRKKYGRPDASTDRLYQPEVLHQPSDGLNCDLCSQDPSSLVFRPERTSEEDNPAIHYGLIASSDKLMKDATVRDKLAKKGVHCFETEAAGLMNHFPCLVIRGICDYADTHKNDDWQGYAAMAASAYAKDLLSQIHPNRAEVEKKINEVLSDLQKEVTATSRKADTIIRHHLTQQHKDVLDWLTPTDYSLFQSDNIGRHQPGTGQWLLNSTHFCNWRDSPNQTLFCPGIPGAGKTILTSIVIDSLQTLFAESSDVGIAYVYCNFRRHKEQTVIELLASVLKQLLQTMPTLPESFESLHRAGSRPSLEVVSRTLLCVAERFSRVFVVIDALDECRTTDGTGAKFLNKIFDLQSKCQINIFATSRPIPDLINLFTNCVSLEIRARDDDVRMFVRGQIPQLPEFFSKRGLEEDVTSQIVKSVQGMFLLAQLHLDSLRDKTSVAAVRKALKQLPSGSDSYYHAYGIAMERVTSQQPGHKHLAIQVLSWITCARRPLTIQELRHALAVEVGTEELDMDASPDTDIILQVCIGLVTVDKSDSIIRLVHYTTQEYFEKTRETWFPKAESYITTTCVTYLNFRTFKSGPPRKDADFKEPTPLYLYAASNWAFHARNAGAICEGVIDFLESAPNVASSAQVCMRPEMAIWTSKKGEDVDRRARGLHLAAFFGAIAETRVLLSTNDVELKDGYGRTAIFYAARTGQEAVMSLLLDGGAKADLQDNGGNTPLSLAAAYGHEECTKLLLANRVKIDTPDCLRRTSLVYASEKGHNSVIRLLLEAGADVNWDGDEPCTPLWHAVARHRITTVQLLLENGANTNSKSMRVIESPLSRAAEWGDLAMVRLLLEYGAQVNSNDDHGDTPLELAARHRHIPILLLLLHHGKSIDLKDLRRETRKSRYAEHGDPEIVKILLENSRKFLLKNSSGRAELACVVDRALEEVSDDLQRLLEPPGPPSKAPYLAFSEAVPEGRFKWKSLLADISTYHKELSSLKRPLQDNGTLSTNIPSKAQRI</sequence>
<feature type="domain" description="GPI inositol-deacylase winged helix" evidence="3">
    <location>
        <begin position="647"/>
        <end position="727"/>
    </location>
</feature>
<dbReference type="EMBL" id="JAAQPE010000234">
    <property type="protein sequence ID" value="KAF5676463.1"/>
    <property type="molecule type" value="Genomic_DNA"/>
</dbReference>
<dbReference type="GO" id="GO:0003824">
    <property type="term" value="F:catalytic activity"/>
    <property type="evidence" value="ECO:0007669"/>
    <property type="project" value="InterPro"/>
</dbReference>
<dbReference type="InterPro" id="IPR053137">
    <property type="entry name" value="NLR-like"/>
</dbReference>
<reference evidence="6" key="1">
    <citation type="journal article" date="2020" name="BMC Genomics">
        <title>Correction to: Identification and distribution of gene clusters required for synthesis of sphingolipid metabolism inhibitors in diverse species of the filamentous fungus Fusarium.</title>
        <authorList>
            <person name="Kim H.S."/>
            <person name="Lohmar J.M."/>
            <person name="Busman M."/>
            <person name="Brown D.W."/>
            <person name="Naumann T.A."/>
            <person name="Divon H.H."/>
            <person name="Lysoe E."/>
            <person name="Uhlig S."/>
            <person name="Proctor R.H."/>
        </authorList>
    </citation>
    <scope>NUCLEOTIDE SEQUENCE [LARGE SCALE GENOMIC DNA]</scope>
    <source>
        <strain evidence="6">NRRL 25331</strain>
    </source>
</reference>
<dbReference type="Gene3D" id="3.40.50.300">
    <property type="entry name" value="P-loop containing nucleotide triphosphate hydrolases"/>
    <property type="match status" value="1"/>
</dbReference>
<comment type="caution">
    <text evidence="5">The sequence shown here is derived from an EMBL/GenBank/DDBJ whole genome shotgun (WGS) entry which is preliminary data.</text>
</comment>
<dbReference type="SUPFAM" id="SSF53167">
    <property type="entry name" value="Purine and uridine phosphorylases"/>
    <property type="match status" value="1"/>
</dbReference>
<dbReference type="AlphaFoldDB" id="A0A8H5TTW0"/>
<dbReference type="PRINTS" id="PR01415">
    <property type="entry name" value="ANKYRIN"/>
</dbReference>
<dbReference type="SUPFAM" id="SSF48403">
    <property type="entry name" value="Ankyrin repeat"/>
    <property type="match status" value="1"/>
</dbReference>
<evidence type="ECO:0000313" key="6">
    <source>
        <dbReference type="Proteomes" id="UP000572754"/>
    </source>
</evidence>
<name>A0A8H5TTW0_FUSCI</name>
<dbReference type="InterPro" id="IPR036770">
    <property type="entry name" value="Ankyrin_rpt-contain_sf"/>
</dbReference>
<feature type="repeat" description="ANK" evidence="2">
    <location>
        <begin position="926"/>
        <end position="958"/>
    </location>
</feature>
<dbReference type="SUPFAM" id="SSF52540">
    <property type="entry name" value="P-loop containing nucleoside triphosphate hydrolases"/>
    <property type="match status" value="1"/>
</dbReference>
<keyword evidence="1" id="KW-0677">Repeat</keyword>